<dbReference type="AlphaFoldDB" id="A0A5C6M810"/>
<reference evidence="1 2" key="2">
    <citation type="submission" date="2019-08" db="EMBL/GenBank/DDBJ databases">
        <authorList>
            <person name="Henke P."/>
        </authorList>
    </citation>
    <scope>NUCLEOTIDE SEQUENCE [LARGE SCALE GENOMIC DNA]</scope>
    <source>
        <strain evidence="1">Phe10_nw2017</strain>
    </source>
</reference>
<organism evidence="1 2">
    <name type="scientific">Planctomyces bekefii</name>
    <dbReference type="NCBI Taxonomy" id="1653850"/>
    <lineage>
        <taxon>Bacteria</taxon>
        <taxon>Pseudomonadati</taxon>
        <taxon>Planctomycetota</taxon>
        <taxon>Planctomycetia</taxon>
        <taxon>Planctomycetales</taxon>
        <taxon>Planctomycetaceae</taxon>
        <taxon>Planctomyces</taxon>
    </lineage>
</organism>
<comment type="caution">
    <text evidence="1">The sequence shown here is derived from an EMBL/GenBank/DDBJ whole genome shotgun (WGS) entry which is preliminary data.</text>
</comment>
<gene>
    <name evidence="1" type="ORF">E3A20_07940</name>
</gene>
<reference evidence="1 2" key="1">
    <citation type="submission" date="2019-08" db="EMBL/GenBank/DDBJ databases">
        <title>100 year-old enigma solved: identification of Planctomyces bekefii, the type genus and species of the phylum Planctomycetes.</title>
        <authorList>
            <person name="Svetlana D.N."/>
            <person name="Overmann J."/>
        </authorList>
    </citation>
    <scope>NUCLEOTIDE SEQUENCE [LARGE SCALE GENOMIC DNA]</scope>
    <source>
        <strain evidence="1">Phe10_nw2017</strain>
    </source>
</reference>
<evidence type="ECO:0000313" key="1">
    <source>
        <dbReference type="EMBL" id="TWW10092.1"/>
    </source>
</evidence>
<keyword evidence="2" id="KW-1185">Reference proteome</keyword>
<proteinExistence type="predicted"/>
<dbReference type="Proteomes" id="UP000321083">
    <property type="component" value="Unassembled WGS sequence"/>
</dbReference>
<protein>
    <submittedName>
        <fullName evidence="1">Uncharacterized protein</fullName>
    </submittedName>
</protein>
<accession>A0A5C6M810</accession>
<evidence type="ECO:0000313" key="2">
    <source>
        <dbReference type="Proteomes" id="UP000321083"/>
    </source>
</evidence>
<dbReference type="EMBL" id="SRHE01000113">
    <property type="protein sequence ID" value="TWW10092.1"/>
    <property type="molecule type" value="Genomic_DNA"/>
</dbReference>
<sequence length="81" mass="8712">MGRDATTLDEDEGLCLSGIDQQLVFGHGAGNIDDCEHSVFDLSTAFPDQVIAGGICRLNRVFDFGAGSLNEYGLWFDGQDP</sequence>
<name>A0A5C6M810_9PLAN</name>